<dbReference type="PANTHER" id="PTHR31407">
    <property type="match status" value="1"/>
</dbReference>
<dbReference type="Gene3D" id="3.40.1000.10">
    <property type="entry name" value="Mog1/PsbP, alpha/beta/alpha sandwich"/>
    <property type="match status" value="1"/>
</dbReference>
<dbReference type="InterPro" id="IPR016123">
    <property type="entry name" value="Mog1/PsbP_a/b/a-sand"/>
</dbReference>
<dbReference type="GO" id="GO:0009654">
    <property type="term" value="C:photosystem II oxygen evolving complex"/>
    <property type="evidence" value="ECO:0007669"/>
    <property type="project" value="InterPro"/>
</dbReference>
<proteinExistence type="predicted"/>
<dbReference type="PANTHER" id="PTHR31407:SF16">
    <property type="entry name" value="PSBP DOMAIN-CONTAINING PROTEIN 7, CHLOROPLASTIC"/>
    <property type="match status" value="1"/>
</dbReference>
<dbReference type="AlphaFoldDB" id="A0A5N6QT37"/>
<protein>
    <recommendedName>
        <fullName evidence="2">PsbP C-terminal domain-containing protein</fullName>
    </recommendedName>
</protein>
<feature type="domain" description="PsbP C-terminal" evidence="2">
    <location>
        <begin position="122"/>
        <end position="308"/>
    </location>
</feature>
<evidence type="ECO:0000259" key="2">
    <source>
        <dbReference type="Pfam" id="PF01789"/>
    </source>
</evidence>
<sequence>MSHLHNEQCPQQNRSKIWQHCKTTTTITMHAKNVHFHRIFKTQSSGDPNGSVEEVKTRPGRSPAEQFAPLETTFRRQLLVGVGSASLVAVGANFGGLTSFLLGVSPETGRNLKLDLIYPIGGYSRCVETNEGFEFIYPAQWVGDQTLLYRAVEKTEFERALDPPPINTANSNNRRRSINEPVVAFGPPGTRGELNVSVIVSMVPPDFSIEAFGGAKEVGEAVVRSITGSSRRPDVKGSLIESTLREDPAKNVKYYELEFRVESSSFHRHNVAVCCSRGGRLFTLNAQAPESAWPEVKSDFQKIAHSFSLTP</sequence>
<feature type="region of interest" description="Disordered" evidence="1">
    <location>
        <begin position="42"/>
        <end position="63"/>
    </location>
</feature>
<accession>A0A5N6QT37</accession>
<dbReference type="OrthoDB" id="414405at2759"/>
<evidence type="ECO:0000256" key="1">
    <source>
        <dbReference type="SAM" id="MobiDB-lite"/>
    </source>
</evidence>
<keyword evidence="4" id="KW-1185">Reference proteome</keyword>
<dbReference type="Pfam" id="PF01789">
    <property type="entry name" value="PsbP"/>
    <property type="match status" value="1"/>
</dbReference>
<gene>
    <name evidence="3" type="ORF">FH972_006611</name>
</gene>
<organism evidence="3 4">
    <name type="scientific">Carpinus fangiana</name>
    <dbReference type="NCBI Taxonomy" id="176857"/>
    <lineage>
        <taxon>Eukaryota</taxon>
        <taxon>Viridiplantae</taxon>
        <taxon>Streptophyta</taxon>
        <taxon>Embryophyta</taxon>
        <taxon>Tracheophyta</taxon>
        <taxon>Spermatophyta</taxon>
        <taxon>Magnoliopsida</taxon>
        <taxon>eudicotyledons</taxon>
        <taxon>Gunneridae</taxon>
        <taxon>Pentapetalae</taxon>
        <taxon>rosids</taxon>
        <taxon>fabids</taxon>
        <taxon>Fagales</taxon>
        <taxon>Betulaceae</taxon>
        <taxon>Carpinus</taxon>
    </lineage>
</organism>
<dbReference type="SUPFAM" id="SSF55724">
    <property type="entry name" value="Mog1p/PsbP-like"/>
    <property type="match status" value="1"/>
</dbReference>
<dbReference type="EMBL" id="CM017322">
    <property type="protein sequence ID" value="KAE8010224.1"/>
    <property type="molecule type" value="Genomic_DNA"/>
</dbReference>
<dbReference type="NCBIfam" id="NF040946">
    <property type="entry name" value="PSII_PsbP"/>
    <property type="match status" value="1"/>
</dbReference>
<evidence type="ECO:0000313" key="3">
    <source>
        <dbReference type="EMBL" id="KAE8010224.1"/>
    </source>
</evidence>
<dbReference type="GO" id="GO:0019898">
    <property type="term" value="C:extrinsic component of membrane"/>
    <property type="evidence" value="ECO:0007669"/>
    <property type="project" value="InterPro"/>
</dbReference>
<name>A0A5N6QT37_9ROSI</name>
<reference evidence="3 4" key="1">
    <citation type="submission" date="2019-06" db="EMBL/GenBank/DDBJ databases">
        <title>A chromosomal-level reference genome of Carpinus fangiana (Coryloideae, Betulaceae).</title>
        <authorList>
            <person name="Yang X."/>
            <person name="Wang Z."/>
            <person name="Zhang L."/>
            <person name="Hao G."/>
            <person name="Liu J."/>
            <person name="Yang Y."/>
        </authorList>
    </citation>
    <scope>NUCLEOTIDE SEQUENCE [LARGE SCALE GENOMIC DNA]</scope>
    <source>
        <strain evidence="3">Cfa_2016G</strain>
        <tissue evidence="3">Leaf</tissue>
    </source>
</reference>
<dbReference type="Proteomes" id="UP000327013">
    <property type="component" value="Chromosome 2"/>
</dbReference>
<dbReference type="GO" id="GO:0015979">
    <property type="term" value="P:photosynthesis"/>
    <property type="evidence" value="ECO:0007669"/>
    <property type="project" value="InterPro"/>
</dbReference>
<dbReference type="InterPro" id="IPR002683">
    <property type="entry name" value="PsbP_C"/>
</dbReference>
<evidence type="ECO:0000313" key="4">
    <source>
        <dbReference type="Proteomes" id="UP000327013"/>
    </source>
</evidence>
<dbReference type="GO" id="GO:0005509">
    <property type="term" value="F:calcium ion binding"/>
    <property type="evidence" value="ECO:0007669"/>
    <property type="project" value="InterPro"/>
</dbReference>